<dbReference type="SUPFAM" id="SSF46689">
    <property type="entry name" value="Homeodomain-like"/>
    <property type="match status" value="2"/>
</dbReference>
<feature type="modified residue" description="4-aspartylphosphate" evidence="4">
    <location>
        <position position="86"/>
    </location>
</feature>
<comment type="caution">
    <text evidence="7">The sequence shown here is derived from an EMBL/GenBank/DDBJ whole genome shotgun (WGS) entry which is preliminary data.</text>
</comment>
<reference evidence="7 8" key="1">
    <citation type="submission" date="2019-10" db="EMBL/GenBank/DDBJ databases">
        <title>Description of Paenibacillus terrestris sp. nov.</title>
        <authorList>
            <person name="Carlier A."/>
            <person name="Qi S."/>
        </authorList>
    </citation>
    <scope>NUCLEOTIDE SEQUENCE [LARGE SCALE GENOMIC DNA]</scope>
    <source>
        <strain evidence="7 8">LMG 31458</strain>
    </source>
</reference>
<evidence type="ECO:0000313" key="8">
    <source>
        <dbReference type="Proteomes" id="UP000616779"/>
    </source>
</evidence>
<gene>
    <name evidence="7" type="ORF">GC098_35890</name>
</gene>
<evidence type="ECO:0000259" key="6">
    <source>
        <dbReference type="PROSITE" id="PS50110"/>
    </source>
</evidence>
<dbReference type="CDD" id="cd17536">
    <property type="entry name" value="REC_YesN-like"/>
    <property type="match status" value="1"/>
</dbReference>
<dbReference type="PROSITE" id="PS50110">
    <property type="entry name" value="RESPONSE_REGULATORY"/>
    <property type="match status" value="1"/>
</dbReference>
<evidence type="ECO:0000313" key="7">
    <source>
        <dbReference type="EMBL" id="NOU76684.1"/>
    </source>
</evidence>
<dbReference type="Gene3D" id="1.10.10.60">
    <property type="entry name" value="Homeodomain-like"/>
    <property type="match status" value="2"/>
</dbReference>
<keyword evidence="1" id="KW-0805">Transcription regulation</keyword>
<evidence type="ECO:0000256" key="4">
    <source>
        <dbReference type="PROSITE-ProRule" id="PRU00169"/>
    </source>
</evidence>
<evidence type="ECO:0000256" key="1">
    <source>
        <dbReference type="ARBA" id="ARBA00023015"/>
    </source>
</evidence>
<dbReference type="SMART" id="SM00342">
    <property type="entry name" value="HTH_ARAC"/>
    <property type="match status" value="1"/>
</dbReference>
<dbReference type="PROSITE" id="PS01124">
    <property type="entry name" value="HTH_ARAC_FAMILY_2"/>
    <property type="match status" value="1"/>
</dbReference>
<dbReference type="PANTHER" id="PTHR43280:SF2">
    <property type="entry name" value="HTH-TYPE TRANSCRIPTIONAL REGULATOR EXSA"/>
    <property type="match status" value="1"/>
</dbReference>
<feature type="domain" description="HTH araC/xylS-type" evidence="5">
    <location>
        <begin position="487"/>
        <end position="585"/>
    </location>
</feature>
<keyword evidence="8" id="KW-1185">Reference proteome</keyword>
<organism evidence="7 8">
    <name type="scientific">Paenibacillus phytorum</name>
    <dbReference type="NCBI Taxonomy" id="2654977"/>
    <lineage>
        <taxon>Bacteria</taxon>
        <taxon>Bacillati</taxon>
        <taxon>Bacillota</taxon>
        <taxon>Bacilli</taxon>
        <taxon>Bacillales</taxon>
        <taxon>Paenibacillaceae</taxon>
        <taxon>Paenibacillus</taxon>
    </lineage>
</organism>
<accession>A0ABX1YA32</accession>
<dbReference type="PANTHER" id="PTHR43280">
    <property type="entry name" value="ARAC-FAMILY TRANSCRIPTIONAL REGULATOR"/>
    <property type="match status" value="1"/>
</dbReference>
<dbReference type="InterPro" id="IPR009057">
    <property type="entry name" value="Homeodomain-like_sf"/>
</dbReference>
<dbReference type="InterPro" id="IPR018062">
    <property type="entry name" value="HTH_AraC-typ_CS"/>
</dbReference>
<dbReference type="Pfam" id="PF00072">
    <property type="entry name" value="Response_reg"/>
    <property type="match status" value="1"/>
</dbReference>
<dbReference type="InterPro" id="IPR001789">
    <property type="entry name" value="Sig_transdc_resp-reg_receiver"/>
</dbReference>
<dbReference type="InterPro" id="IPR011006">
    <property type="entry name" value="CheY-like_superfamily"/>
</dbReference>
<dbReference type="PROSITE" id="PS00041">
    <property type="entry name" value="HTH_ARAC_FAMILY_1"/>
    <property type="match status" value="1"/>
</dbReference>
<feature type="domain" description="Response regulatory" evidence="6">
    <location>
        <begin position="34"/>
        <end position="151"/>
    </location>
</feature>
<dbReference type="PRINTS" id="PR00032">
    <property type="entry name" value="HTHARAC"/>
</dbReference>
<dbReference type="EMBL" id="WHOA01000246">
    <property type="protein sequence ID" value="NOU76684.1"/>
    <property type="molecule type" value="Genomic_DNA"/>
</dbReference>
<evidence type="ECO:0000256" key="2">
    <source>
        <dbReference type="ARBA" id="ARBA00023125"/>
    </source>
</evidence>
<protein>
    <submittedName>
        <fullName evidence="7">Response regulator</fullName>
    </submittedName>
</protein>
<dbReference type="Proteomes" id="UP000616779">
    <property type="component" value="Unassembled WGS sequence"/>
</dbReference>
<dbReference type="Gene3D" id="3.40.50.2300">
    <property type="match status" value="1"/>
</dbReference>
<evidence type="ECO:0000259" key="5">
    <source>
        <dbReference type="PROSITE" id="PS01124"/>
    </source>
</evidence>
<keyword evidence="3" id="KW-0804">Transcription</keyword>
<sequence length="592" mass="68130">MARRAGYLYPEVNMEDLKQKSSFNSIMGAAAMHRLLIVDDEPAIVEGLVQMFQEREELDLDVCKAYSAFEAIEIIKKTKIDVVLSDIRMPEKNGLQLMDEILFYWPSCKIIFLTGHNEFDYVYTAIQKNVESYILKTEEDKVVIGAVTNALKKIEDELTNNDLVDKARKQMLVMAPLLNKEMFEALLLGENVDDLLSEDLFAGQDLKLKGDAPVLILVGKMDCWPEGMTYANKRNALYSIRNLVEQYLPTSMINEDIVYENSTIVWFIQLGSDTDRFRSEDDAIDWGGLVTYLKGVLESVQNACRDLLQLDVSFIISRGAVEWDSIHKEFELMKAMIRKRSAAGLKMTIMDLGMTNGFFKLEPAKVSAYSDEFNKKLRLLEKRLDEGDEQQAEIVCRDLISSLKVDMGQNYLVGLERYYMFVLVFLAYINGQNITERIKDHRHFENFAMMDIPGDWLTTEAFYIELGKQICMEKKEQVDKGENLLVERIHRFINENLGGDLSLARIAEVVYFNPSYLSRFYKQLTGRNLSDYINSAKAEAAVSMLEDMQVKINEIALKLGFESPSYFTAFFRKMKEVSPQEFRDTIIHKTRK</sequence>
<dbReference type="InterPro" id="IPR020449">
    <property type="entry name" value="Tscrpt_reg_AraC-type_HTH"/>
</dbReference>
<dbReference type="SMART" id="SM00448">
    <property type="entry name" value="REC"/>
    <property type="match status" value="1"/>
</dbReference>
<name>A0ABX1YA32_9BACL</name>
<keyword evidence="2" id="KW-0238">DNA-binding</keyword>
<dbReference type="Pfam" id="PF12833">
    <property type="entry name" value="HTH_18"/>
    <property type="match status" value="1"/>
</dbReference>
<keyword evidence="4" id="KW-0597">Phosphoprotein</keyword>
<proteinExistence type="predicted"/>
<dbReference type="SUPFAM" id="SSF52172">
    <property type="entry name" value="CheY-like"/>
    <property type="match status" value="1"/>
</dbReference>
<dbReference type="InterPro" id="IPR018060">
    <property type="entry name" value="HTH_AraC"/>
</dbReference>
<evidence type="ECO:0000256" key="3">
    <source>
        <dbReference type="ARBA" id="ARBA00023163"/>
    </source>
</evidence>